<keyword evidence="3" id="KW-1185">Reference proteome</keyword>
<reference evidence="2 3" key="1">
    <citation type="submission" date="2013-02" db="EMBL/GenBank/DDBJ databases">
        <title>The Genome Sequence of Enterococcus phoeniculicola BAA-412.</title>
        <authorList>
            <consortium name="The Broad Institute Genome Sequencing Platform"/>
            <consortium name="The Broad Institute Genome Sequencing Center for Infectious Disease"/>
            <person name="Earl A.M."/>
            <person name="Gilmore M.S."/>
            <person name="Lebreton F."/>
            <person name="Walker B."/>
            <person name="Young S.K."/>
            <person name="Zeng Q."/>
            <person name="Gargeya S."/>
            <person name="Fitzgerald M."/>
            <person name="Haas B."/>
            <person name="Abouelleil A."/>
            <person name="Alvarado L."/>
            <person name="Arachchi H.M."/>
            <person name="Berlin A.M."/>
            <person name="Chapman S.B."/>
            <person name="Dewar J."/>
            <person name="Goldberg J."/>
            <person name="Griggs A."/>
            <person name="Gujja S."/>
            <person name="Hansen M."/>
            <person name="Howarth C."/>
            <person name="Imamovic A."/>
            <person name="Larimer J."/>
            <person name="McCowan C."/>
            <person name="Murphy C."/>
            <person name="Neiman D."/>
            <person name="Pearson M."/>
            <person name="Priest M."/>
            <person name="Roberts A."/>
            <person name="Saif S."/>
            <person name="Shea T."/>
            <person name="Sisk P."/>
            <person name="Sykes S."/>
            <person name="Wortman J."/>
            <person name="Nusbaum C."/>
            <person name="Birren B."/>
        </authorList>
    </citation>
    <scope>NUCLEOTIDE SEQUENCE [LARGE SCALE GENOMIC DNA]</scope>
    <source>
        <strain evidence="2 3">ATCC BAA-412</strain>
    </source>
</reference>
<keyword evidence="1" id="KW-1133">Transmembrane helix</keyword>
<proteinExistence type="predicted"/>
<name>R3TMS4_9ENTE</name>
<dbReference type="HOGENOM" id="CLU_2878927_0_0_9"/>
<dbReference type="Proteomes" id="UP000013785">
    <property type="component" value="Unassembled WGS sequence"/>
</dbReference>
<evidence type="ECO:0000256" key="1">
    <source>
        <dbReference type="SAM" id="Phobius"/>
    </source>
</evidence>
<dbReference type="EMBL" id="AJAT01000017">
    <property type="protein sequence ID" value="EOL42348.1"/>
    <property type="molecule type" value="Genomic_DNA"/>
</dbReference>
<keyword evidence="1" id="KW-0812">Transmembrane</keyword>
<keyword evidence="1" id="KW-0472">Membrane</keyword>
<comment type="caution">
    <text evidence="2">The sequence shown here is derived from an EMBL/GenBank/DDBJ whole genome shotgun (WGS) entry which is preliminary data.</text>
</comment>
<dbReference type="OrthoDB" id="9944080at2"/>
<gene>
    <name evidence="2" type="ORF">UC3_02700</name>
</gene>
<evidence type="ECO:0000313" key="3">
    <source>
        <dbReference type="Proteomes" id="UP000013785"/>
    </source>
</evidence>
<organism evidence="2 3">
    <name type="scientific">Enterococcus phoeniculicola ATCC BAA-412</name>
    <dbReference type="NCBI Taxonomy" id="1158610"/>
    <lineage>
        <taxon>Bacteria</taxon>
        <taxon>Bacillati</taxon>
        <taxon>Bacillota</taxon>
        <taxon>Bacilli</taxon>
        <taxon>Lactobacillales</taxon>
        <taxon>Enterococcaceae</taxon>
        <taxon>Enterococcus</taxon>
    </lineage>
</organism>
<dbReference type="AlphaFoldDB" id="R3TMS4"/>
<accession>R3TMS4</accession>
<evidence type="ECO:0000313" key="2">
    <source>
        <dbReference type="EMBL" id="EOL42348.1"/>
    </source>
</evidence>
<dbReference type="PATRIC" id="fig|1158610.3.peg.2682"/>
<sequence length="63" mass="7402">MKKQRVRDVFKQRMNELFKVGILMTAAGIFIAFIGFSMSGWNYKAYDEGNTHAWYRTVTIFSE</sequence>
<feature type="transmembrane region" description="Helical" evidence="1">
    <location>
        <begin position="20"/>
        <end position="41"/>
    </location>
</feature>
<protein>
    <submittedName>
        <fullName evidence="2">Uncharacterized protein</fullName>
    </submittedName>
</protein>
<dbReference type="RefSeq" id="WP_010769335.1">
    <property type="nucleotide sequence ID" value="NZ_ASWE01000001.1"/>
</dbReference>